<keyword evidence="9" id="KW-0472">Membrane</keyword>
<keyword evidence="4" id="KW-0433">Leucine-rich repeat</keyword>
<evidence type="ECO:0000256" key="2">
    <source>
        <dbReference type="ARBA" id="ARBA00008684"/>
    </source>
</evidence>
<dbReference type="Proteomes" id="UP000734854">
    <property type="component" value="Unassembled WGS sequence"/>
</dbReference>
<evidence type="ECO:0000256" key="9">
    <source>
        <dbReference type="ARBA" id="ARBA00023136"/>
    </source>
</evidence>
<evidence type="ECO:0000256" key="4">
    <source>
        <dbReference type="ARBA" id="ARBA00022614"/>
    </source>
</evidence>
<dbReference type="SUPFAM" id="SSF56112">
    <property type="entry name" value="Protein kinase-like (PK-like)"/>
    <property type="match status" value="1"/>
</dbReference>
<dbReference type="InterPro" id="IPR003591">
    <property type="entry name" value="Leu-rich_rpt_typical-subtyp"/>
</dbReference>
<dbReference type="GO" id="GO:0016020">
    <property type="term" value="C:membrane"/>
    <property type="evidence" value="ECO:0007669"/>
    <property type="project" value="UniProtKB-SubCell"/>
</dbReference>
<dbReference type="SMART" id="SM00220">
    <property type="entry name" value="S_TKc"/>
    <property type="match status" value="1"/>
</dbReference>
<dbReference type="Pfam" id="PF00069">
    <property type="entry name" value="Pkinase"/>
    <property type="match status" value="1"/>
</dbReference>
<dbReference type="InterPro" id="IPR008271">
    <property type="entry name" value="Ser/Thr_kinase_AS"/>
</dbReference>
<dbReference type="PANTHER" id="PTHR48007">
    <property type="entry name" value="LEUCINE-RICH REPEAT RECEPTOR-LIKE PROTEIN KINASE PXC1"/>
    <property type="match status" value="1"/>
</dbReference>
<dbReference type="InterPro" id="IPR032675">
    <property type="entry name" value="LRR_dom_sf"/>
</dbReference>
<feature type="domain" description="Protein kinase" evidence="12">
    <location>
        <begin position="450"/>
        <end position="767"/>
    </location>
</feature>
<dbReference type="AlphaFoldDB" id="A0A8J5I4K9"/>
<reference evidence="13 14" key="1">
    <citation type="submission" date="2020-08" db="EMBL/GenBank/DDBJ databases">
        <title>Plant Genome Project.</title>
        <authorList>
            <person name="Zhang R.-G."/>
        </authorList>
    </citation>
    <scope>NUCLEOTIDE SEQUENCE [LARGE SCALE GENOMIC DNA]</scope>
    <source>
        <tissue evidence="13">Rhizome</tissue>
    </source>
</reference>
<evidence type="ECO:0000256" key="7">
    <source>
        <dbReference type="ARBA" id="ARBA00022737"/>
    </source>
</evidence>
<dbReference type="Gene3D" id="3.30.200.20">
    <property type="entry name" value="Phosphorylase Kinase, domain 1"/>
    <property type="match status" value="1"/>
</dbReference>
<organism evidence="13 14">
    <name type="scientific">Zingiber officinale</name>
    <name type="common">Ginger</name>
    <name type="synonym">Amomum zingiber</name>
    <dbReference type="NCBI Taxonomy" id="94328"/>
    <lineage>
        <taxon>Eukaryota</taxon>
        <taxon>Viridiplantae</taxon>
        <taxon>Streptophyta</taxon>
        <taxon>Embryophyta</taxon>
        <taxon>Tracheophyta</taxon>
        <taxon>Spermatophyta</taxon>
        <taxon>Magnoliopsida</taxon>
        <taxon>Liliopsida</taxon>
        <taxon>Zingiberales</taxon>
        <taxon>Zingiberaceae</taxon>
        <taxon>Zingiber</taxon>
    </lineage>
</organism>
<evidence type="ECO:0000256" key="1">
    <source>
        <dbReference type="ARBA" id="ARBA00004167"/>
    </source>
</evidence>
<dbReference type="FunFam" id="3.80.10.10:FF:000275">
    <property type="entry name" value="Leucine-rich repeat receptor-like protein kinase"/>
    <property type="match status" value="1"/>
</dbReference>
<evidence type="ECO:0000256" key="8">
    <source>
        <dbReference type="ARBA" id="ARBA00022989"/>
    </source>
</evidence>
<name>A0A8J5I4K9_ZINOF</name>
<dbReference type="InterPro" id="IPR013210">
    <property type="entry name" value="LRR_N_plant-typ"/>
</dbReference>
<gene>
    <name evidence="13" type="ORF">ZIOFF_000479</name>
</gene>
<evidence type="ECO:0000256" key="10">
    <source>
        <dbReference type="ARBA" id="ARBA00023180"/>
    </source>
</evidence>
<dbReference type="InterPro" id="IPR001611">
    <property type="entry name" value="Leu-rich_rpt"/>
</dbReference>
<keyword evidence="6" id="KW-0732">Signal</keyword>
<dbReference type="FunFam" id="3.80.10.10:FF:000722">
    <property type="entry name" value="Leucine-rich repeat receptor-like protein kinase"/>
    <property type="match status" value="1"/>
</dbReference>
<dbReference type="GO" id="GO:0004672">
    <property type="term" value="F:protein kinase activity"/>
    <property type="evidence" value="ECO:0007669"/>
    <property type="project" value="InterPro"/>
</dbReference>
<keyword evidence="7" id="KW-0677">Repeat</keyword>
<proteinExistence type="inferred from homology"/>
<dbReference type="Pfam" id="PF08263">
    <property type="entry name" value="LRRNT_2"/>
    <property type="match status" value="1"/>
</dbReference>
<comment type="similarity">
    <text evidence="2">Belongs to the protein kinase superfamily. Ser/Thr protein kinase family.</text>
</comment>
<keyword evidence="3" id="KW-0597">Phosphoprotein</keyword>
<dbReference type="Pfam" id="PF13855">
    <property type="entry name" value="LRR_8"/>
    <property type="match status" value="1"/>
</dbReference>
<keyword evidence="5" id="KW-0812">Transmembrane</keyword>
<evidence type="ECO:0000256" key="6">
    <source>
        <dbReference type="ARBA" id="ARBA00022729"/>
    </source>
</evidence>
<evidence type="ECO:0000256" key="5">
    <source>
        <dbReference type="ARBA" id="ARBA00022692"/>
    </source>
</evidence>
<protein>
    <recommendedName>
        <fullName evidence="12">Protein kinase domain-containing protein</fullName>
    </recommendedName>
</protein>
<evidence type="ECO:0000259" key="12">
    <source>
        <dbReference type="PROSITE" id="PS50011"/>
    </source>
</evidence>
<feature type="region of interest" description="Disordered" evidence="11">
    <location>
        <begin position="405"/>
        <end position="429"/>
    </location>
</feature>
<dbReference type="Gene3D" id="1.10.510.10">
    <property type="entry name" value="Transferase(Phosphotransferase) domain 1"/>
    <property type="match status" value="1"/>
</dbReference>
<keyword evidence="14" id="KW-1185">Reference proteome</keyword>
<dbReference type="InterPro" id="IPR000719">
    <property type="entry name" value="Prot_kinase_dom"/>
</dbReference>
<keyword evidence="10" id="KW-0325">Glycoprotein</keyword>
<dbReference type="EMBL" id="JACMSC010000001">
    <property type="protein sequence ID" value="KAG6535479.1"/>
    <property type="molecule type" value="Genomic_DNA"/>
</dbReference>
<dbReference type="Gene3D" id="3.80.10.10">
    <property type="entry name" value="Ribonuclease Inhibitor"/>
    <property type="match status" value="2"/>
</dbReference>
<dbReference type="SUPFAM" id="SSF52058">
    <property type="entry name" value="L domain-like"/>
    <property type="match status" value="1"/>
</dbReference>
<dbReference type="PANTHER" id="PTHR48007:SF36">
    <property type="entry name" value="RECEPTOR PROTEIN KINASE-LIKE PROTEIN ZAR1"/>
    <property type="match status" value="1"/>
</dbReference>
<dbReference type="Pfam" id="PF00560">
    <property type="entry name" value="LRR_1"/>
    <property type="match status" value="3"/>
</dbReference>
<comment type="subcellular location">
    <subcellularLocation>
        <location evidence="1">Membrane</location>
        <topology evidence="1">Single-pass membrane protein</topology>
    </subcellularLocation>
</comment>
<evidence type="ECO:0000256" key="11">
    <source>
        <dbReference type="SAM" id="MobiDB-lite"/>
    </source>
</evidence>
<dbReference type="InterPro" id="IPR011009">
    <property type="entry name" value="Kinase-like_dom_sf"/>
</dbReference>
<dbReference type="InterPro" id="IPR046959">
    <property type="entry name" value="PRK1-6/SRF4-like"/>
</dbReference>
<accession>A0A8J5I4K9</accession>
<evidence type="ECO:0000313" key="14">
    <source>
        <dbReference type="Proteomes" id="UP000734854"/>
    </source>
</evidence>
<feature type="region of interest" description="Disordered" evidence="11">
    <location>
        <begin position="752"/>
        <end position="772"/>
    </location>
</feature>
<dbReference type="GO" id="GO:0005524">
    <property type="term" value="F:ATP binding"/>
    <property type="evidence" value="ECO:0007669"/>
    <property type="project" value="InterPro"/>
</dbReference>
<sequence>MNHALHCKRLAAADAIAAGLMKGSISRSCFFASICCIIHMIELARRCASLSPDGLILLAFKAAVSDDPSSALAGWSEADDHPCLWLGVSCANVTGFAYPRVVGVSISGKNLSGYVPSEFGDLLFLRRLNLHGNRLSRALPPQLFNASSLHSIFLYDNLISGEFPAAACNLPRLQNLDLSRNALAGPLPPDLRNCRQLQRLRLDGNGLSGVIPAGIWAEMVSLVQLDLSSNEFEGPIPPDIGELDSLSGTLNLSHNRFSGPIPTSLGNLPSTVNLDLQYNNLSGEIPGTGSLANQGPMAFLNNPGLCGFPLMVPCEAPAAPEAEVPVRSRGEELGTTREEGRKGMRKGMIVLISAADAAGVALVGLVVVCAYWKAKDQEKDTAKLGGGDDGDVSKRRWCGWVWAPPGNEKGGGRSSVEEGNEEEEVSGGGVEGELVAMDKGFKVDLEELLRASAYVLGKGGKGIVYKVVVGDGTAVAVRRLGEGGGGGGGGKYKEFAAEVRAMGRVRHPNIVRLRAFYWAPDEKLLITDFISNGNLAAAIRGRSGQPSTVAWPVRLRIAKGAGRGLAHLHDCGPRKFVHGDLKPSNILLDADYNPYIADFGLLVLLSLTTSSSHVPSSSSSSATALIGGALPFTSSSFSGSSKSGLLDRPNPYRAPEIRASAAAAARPSQKSDVYSFGMVLLEILTGKPPETAPSTSGEQLAPALVKWVRRGLEEARPLSELVDPVLLRDTHGKKEVMAAFHVALSCTEMDPDARPRMKTVSEELDRIGSGRK</sequence>
<dbReference type="PROSITE" id="PS00108">
    <property type="entry name" value="PROTEIN_KINASE_ST"/>
    <property type="match status" value="1"/>
</dbReference>
<evidence type="ECO:0000256" key="3">
    <source>
        <dbReference type="ARBA" id="ARBA00022553"/>
    </source>
</evidence>
<evidence type="ECO:0000313" key="13">
    <source>
        <dbReference type="EMBL" id="KAG6535479.1"/>
    </source>
</evidence>
<comment type="caution">
    <text evidence="13">The sequence shown here is derived from an EMBL/GenBank/DDBJ whole genome shotgun (WGS) entry which is preliminary data.</text>
</comment>
<dbReference type="PROSITE" id="PS50011">
    <property type="entry name" value="PROTEIN_KINASE_DOM"/>
    <property type="match status" value="1"/>
</dbReference>
<dbReference type="SMART" id="SM00369">
    <property type="entry name" value="LRR_TYP"/>
    <property type="match status" value="3"/>
</dbReference>
<keyword evidence="8" id="KW-1133">Transmembrane helix</keyword>